<dbReference type="InterPro" id="IPR002717">
    <property type="entry name" value="HAT_MYST-type"/>
</dbReference>
<feature type="region of interest" description="Disordered" evidence="14">
    <location>
        <begin position="543"/>
        <end position="742"/>
    </location>
</feature>
<evidence type="ECO:0000256" key="11">
    <source>
        <dbReference type="ARBA" id="ARBA00045805"/>
    </source>
</evidence>
<dbReference type="PANTHER" id="PTHR10615">
    <property type="entry name" value="HISTONE ACETYLTRANSFERASE"/>
    <property type="match status" value="1"/>
</dbReference>
<dbReference type="InterPro" id="IPR036388">
    <property type="entry name" value="WH-like_DNA-bd_sf"/>
</dbReference>
<dbReference type="GO" id="GO:0003682">
    <property type="term" value="F:chromatin binding"/>
    <property type="evidence" value="ECO:0007669"/>
    <property type="project" value="TreeGrafter"/>
</dbReference>
<evidence type="ECO:0000256" key="4">
    <source>
        <dbReference type="ARBA" id="ARBA00022679"/>
    </source>
</evidence>
<keyword evidence="10 13" id="KW-0539">Nucleus</keyword>
<reference evidence="16 17" key="1">
    <citation type="journal article" date="2018" name="Nat. Ecol. Evol.">
        <title>Pezizomycetes genomes reveal the molecular basis of ectomycorrhizal truffle lifestyle.</title>
        <authorList>
            <person name="Murat C."/>
            <person name="Payen T."/>
            <person name="Noel B."/>
            <person name="Kuo A."/>
            <person name="Morin E."/>
            <person name="Chen J."/>
            <person name="Kohler A."/>
            <person name="Krizsan K."/>
            <person name="Balestrini R."/>
            <person name="Da Silva C."/>
            <person name="Montanini B."/>
            <person name="Hainaut M."/>
            <person name="Levati E."/>
            <person name="Barry K.W."/>
            <person name="Belfiori B."/>
            <person name="Cichocki N."/>
            <person name="Clum A."/>
            <person name="Dockter R.B."/>
            <person name="Fauchery L."/>
            <person name="Guy J."/>
            <person name="Iotti M."/>
            <person name="Le Tacon F."/>
            <person name="Lindquist E.A."/>
            <person name="Lipzen A."/>
            <person name="Malagnac F."/>
            <person name="Mello A."/>
            <person name="Molinier V."/>
            <person name="Miyauchi S."/>
            <person name="Poulain J."/>
            <person name="Riccioni C."/>
            <person name="Rubini A."/>
            <person name="Sitrit Y."/>
            <person name="Splivallo R."/>
            <person name="Traeger S."/>
            <person name="Wang M."/>
            <person name="Zifcakova L."/>
            <person name="Wipf D."/>
            <person name="Zambonelli A."/>
            <person name="Paolocci F."/>
            <person name="Nowrousian M."/>
            <person name="Ottonello S."/>
            <person name="Baldrian P."/>
            <person name="Spatafora J.W."/>
            <person name="Henrissat B."/>
            <person name="Nagy L.G."/>
            <person name="Aury J.M."/>
            <person name="Wincker P."/>
            <person name="Grigoriev I.V."/>
            <person name="Bonfante P."/>
            <person name="Martin F.M."/>
        </authorList>
    </citation>
    <scope>NUCLEOTIDE SEQUENCE [LARGE SCALE GENOMIC DNA]</scope>
    <source>
        <strain evidence="16 17">ATCC MYA-4762</strain>
    </source>
</reference>
<evidence type="ECO:0000256" key="8">
    <source>
        <dbReference type="ARBA" id="ARBA00022853"/>
    </source>
</evidence>
<evidence type="ECO:0000256" key="10">
    <source>
        <dbReference type="ARBA" id="ARBA00023242"/>
    </source>
</evidence>
<keyword evidence="7" id="KW-0862">Zinc</keyword>
<keyword evidence="8" id="KW-0156">Chromatin regulator</keyword>
<keyword evidence="9" id="KW-0007">Acetylation</keyword>
<dbReference type="GO" id="GO:0008270">
    <property type="term" value="F:zinc ion binding"/>
    <property type="evidence" value="ECO:0007669"/>
    <property type="project" value="UniProtKB-KW"/>
</dbReference>
<keyword evidence="17" id="KW-1185">Reference proteome</keyword>
<accession>A0A3N4LRM8</accession>
<dbReference type="GO" id="GO:1990467">
    <property type="term" value="C:NuA3a histone acetyltransferase complex"/>
    <property type="evidence" value="ECO:0007669"/>
    <property type="project" value="TreeGrafter"/>
</dbReference>
<feature type="active site" description="Proton donor/acceptor" evidence="12">
    <location>
        <position position="318"/>
    </location>
</feature>
<evidence type="ECO:0000259" key="15">
    <source>
        <dbReference type="PROSITE" id="PS51726"/>
    </source>
</evidence>
<comment type="catalytic activity">
    <reaction evidence="13">
        <text>L-lysyl-[protein] + acetyl-CoA = N(6)-acetyl-L-lysyl-[protein] + CoA + H(+)</text>
        <dbReference type="Rhea" id="RHEA:45948"/>
        <dbReference type="Rhea" id="RHEA-COMP:9752"/>
        <dbReference type="Rhea" id="RHEA-COMP:10731"/>
        <dbReference type="ChEBI" id="CHEBI:15378"/>
        <dbReference type="ChEBI" id="CHEBI:29969"/>
        <dbReference type="ChEBI" id="CHEBI:57287"/>
        <dbReference type="ChEBI" id="CHEBI:57288"/>
        <dbReference type="ChEBI" id="CHEBI:61930"/>
        <dbReference type="EC" id="2.3.1.48"/>
    </reaction>
</comment>
<dbReference type="STRING" id="1051890.A0A3N4LRM8"/>
<evidence type="ECO:0000256" key="14">
    <source>
        <dbReference type="SAM" id="MobiDB-lite"/>
    </source>
</evidence>
<name>A0A3N4LRM8_9PEZI</name>
<feature type="domain" description="MYST-type HAT" evidence="15">
    <location>
        <begin position="148"/>
        <end position="416"/>
    </location>
</feature>
<comment type="function">
    <text evidence="11">Catalytic component of the NuA4 histone acetyltransferase (HAT) complex which is involved in epigenetic transcriptional activation of selected genes principally by acetylation of nucleosomal histones H4, H3, H2B, H2A and H2A variant H2A.Z. Acetylates histone H4 to form H4K5ac, H4K8ac, H4K12ac and H4K16ac, histone H3 to form H3K14ac, and histone H2A to form H2AK4ac and H2AK7ac. The NuA4 complex is involved in the DNA damage response and is required for chromosome segregation. The NuA4 complex plays a direct role in repair of DNA double-strand breaks (DSBs) through homologous recombination. Recruitment to promoters depends on H3K4me. Also acetylates non-histone proteins. In addition to protein acetyltransferase, can use different acyl-CoA substrates, such as 2-hydroxyisobutanoyl-CoA (2-hydroxyisobutyryl-CoA) or (2E)-butenoyl-CoA (crotonyl-CoA), and is able to mediate protein 2-hydroxyisobutyrylation and crotonylation, respectively.</text>
</comment>
<evidence type="ECO:0000256" key="12">
    <source>
        <dbReference type="PIRSR" id="PIRSR602717-51"/>
    </source>
</evidence>
<evidence type="ECO:0000256" key="9">
    <source>
        <dbReference type="ARBA" id="ARBA00022990"/>
    </source>
</evidence>
<evidence type="ECO:0000256" key="3">
    <source>
        <dbReference type="ARBA" id="ARBA00013184"/>
    </source>
</evidence>
<evidence type="ECO:0000256" key="13">
    <source>
        <dbReference type="RuleBase" id="RU361211"/>
    </source>
</evidence>
<dbReference type="Gene3D" id="1.10.10.10">
    <property type="entry name" value="Winged helix-like DNA-binding domain superfamily/Winged helix DNA-binding domain"/>
    <property type="match status" value="1"/>
</dbReference>
<organism evidence="16 17">
    <name type="scientific">Terfezia boudieri ATCC MYA-4762</name>
    <dbReference type="NCBI Taxonomy" id="1051890"/>
    <lineage>
        <taxon>Eukaryota</taxon>
        <taxon>Fungi</taxon>
        <taxon>Dikarya</taxon>
        <taxon>Ascomycota</taxon>
        <taxon>Pezizomycotina</taxon>
        <taxon>Pezizomycetes</taxon>
        <taxon>Pezizales</taxon>
        <taxon>Pezizaceae</taxon>
        <taxon>Terfezia</taxon>
    </lineage>
</organism>
<evidence type="ECO:0000256" key="5">
    <source>
        <dbReference type="ARBA" id="ARBA00022723"/>
    </source>
</evidence>
<dbReference type="GO" id="GO:0004402">
    <property type="term" value="F:histone acetyltransferase activity"/>
    <property type="evidence" value="ECO:0007669"/>
    <property type="project" value="InterPro"/>
</dbReference>
<dbReference type="AlphaFoldDB" id="A0A3N4LRM8"/>
<gene>
    <name evidence="16" type="ORF">L211DRAFT_282601</name>
</gene>
<evidence type="ECO:0000313" key="17">
    <source>
        <dbReference type="Proteomes" id="UP000267821"/>
    </source>
</evidence>
<feature type="compositionally biased region" description="Polar residues" evidence="14">
    <location>
        <begin position="702"/>
        <end position="716"/>
    </location>
</feature>
<dbReference type="FunFam" id="3.30.60.60:FF:000001">
    <property type="entry name" value="Histone acetyltransferase"/>
    <property type="match status" value="1"/>
</dbReference>
<dbReference type="Gene3D" id="3.30.60.60">
    <property type="entry name" value="N-acetyl transferase-like"/>
    <property type="match status" value="1"/>
</dbReference>
<keyword evidence="4" id="KW-0808">Transferase</keyword>
<dbReference type="PANTHER" id="PTHR10615:SF161">
    <property type="entry name" value="HISTONE ACETYLTRANSFERASE KAT7"/>
    <property type="match status" value="1"/>
</dbReference>
<feature type="compositionally biased region" description="Low complexity" evidence="14">
    <location>
        <begin position="20"/>
        <end position="29"/>
    </location>
</feature>
<dbReference type="InParanoid" id="A0A3N4LRM8"/>
<keyword evidence="6" id="KW-0863">Zinc-finger</keyword>
<dbReference type="GO" id="GO:0031507">
    <property type="term" value="P:heterochromatin formation"/>
    <property type="evidence" value="ECO:0007669"/>
    <property type="project" value="UniProtKB-ARBA"/>
</dbReference>
<evidence type="ECO:0000256" key="2">
    <source>
        <dbReference type="ARBA" id="ARBA00010107"/>
    </source>
</evidence>
<dbReference type="FunFam" id="3.40.630.30:FF:000001">
    <property type="entry name" value="Histone acetyltransferase"/>
    <property type="match status" value="1"/>
</dbReference>
<sequence>MLHITGLNSKKLAAALIGEPTSSTSAPSRSVRRRAASQPTGPTTPAPMANSYNPATPFIAHMNSMAEDESQAKPYGGILSETEADTTKTLPSALDRSKFDIAKQEVEEDRALRLSLTIISNENSTGLALTNGASAESSETGANPRITGTASKIKNIHFGNYEIDTWYAAPYPEEYSQNKTLYICEFCLKYMNSEYVSWRHKHPPGDEIYRDGSISVFEVDGRKNFIYCQNLCLLAKLFLGSKTLYYDVEPFLFYVMTEYDEFGCHFVGYFSKEKRPTSPYNVSCILTLPIHQRKGYGNLLIDFSYLLTRAEGRTGSPEKPLSDMGLVSYRNYWRLVLCYILRNQKKPLSVEEISNRTGMTADDIISALEGLQAIVRDPATGAYGLRLDYSAFQMHIDKWEAKAYVKLNPKALVWTPFIMGREEAIGPAVSTVAPREDAETEASAEAEIADLIQADSNDPAQVDVGICETTQGKGEDKGPEVGGKCRATGDRVCGFDMKMVETQPTSASTLDETITANGKEALSETQVTFSGKSPYLIKLGRELHSPTPSHHASPLHKSMPSGDEGSNDDDGEEDEEDVFDIPPTRFEIYPPLPGIYPRRGGRTVASTVKASRKRTTSPTMTPARASGTGRDKTGKTTRGRARSNLTDTVKVVGGNSMSRRSLSARGEDSVPNTPTPAPSMEDVQYTSSVSNLPPPQPKFGGFNSQDSGVGTSTSPRSGEVPPLPPPMRGKAPRASFAVPSEV</sequence>
<evidence type="ECO:0000256" key="6">
    <source>
        <dbReference type="ARBA" id="ARBA00022771"/>
    </source>
</evidence>
<dbReference type="OrthoDB" id="787137at2759"/>
<dbReference type="GO" id="GO:0005634">
    <property type="term" value="C:nucleus"/>
    <property type="evidence" value="ECO:0007669"/>
    <property type="project" value="UniProtKB-SubCell"/>
</dbReference>
<keyword evidence="5" id="KW-0479">Metal-binding</keyword>
<dbReference type="InterPro" id="IPR050603">
    <property type="entry name" value="MYST_HAT"/>
</dbReference>
<dbReference type="GO" id="GO:0003712">
    <property type="term" value="F:transcription coregulator activity"/>
    <property type="evidence" value="ECO:0007669"/>
    <property type="project" value="TreeGrafter"/>
</dbReference>
<protein>
    <recommendedName>
        <fullName evidence="3 13">Histone acetyltransferase</fullName>
        <ecNumber evidence="3 13">2.3.1.48</ecNumber>
    </recommendedName>
</protein>
<dbReference type="Gene3D" id="3.40.630.30">
    <property type="match status" value="1"/>
</dbReference>
<dbReference type="EC" id="2.3.1.48" evidence="3 13"/>
<dbReference type="InterPro" id="IPR016181">
    <property type="entry name" value="Acyl_CoA_acyltransferase"/>
</dbReference>
<dbReference type="EMBL" id="ML121547">
    <property type="protein sequence ID" value="RPB23281.1"/>
    <property type="molecule type" value="Genomic_DNA"/>
</dbReference>
<comment type="subcellular location">
    <subcellularLocation>
        <location evidence="1 13">Nucleus</location>
    </subcellularLocation>
</comment>
<proteinExistence type="inferred from homology"/>
<evidence type="ECO:0000256" key="1">
    <source>
        <dbReference type="ARBA" id="ARBA00004123"/>
    </source>
</evidence>
<dbReference type="Proteomes" id="UP000267821">
    <property type="component" value="Unassembled WGS sequence"/>
</dbReference>
<dbReference type="SUPFAM" id="SSF55729">
    <property type="entry name" value="Acyl-CoA N-acyltransferases (Nat)"/>
    <property type="match status" value="1"/>
</dbReference>
<comment type="similarity">
    <text evidence="2 13">Belongs to the MYST (SAS/MOZ) family.</text>
</comment>
<evidence type="ECO:0000256" key="7">
    <source>
        <dbReference type="ARBA" id="ARBA00022833"/>
    </source>
</evidence>
<feature type="region of interest" description="Disordered" evidence="14">
    <location>
        <begin position="18"/>
        <end position="55"/>
    </location>
</feature>
<evidence type="ECO:0000313" key="16">
    <source>
        <dbReference type="EMBL" id="RPB23281.1"/>
    </source>
</evidence>
<dbReference type="PROSITE" id="PS51726">
    <property type="entry name" value="MYST_HAT"/>
    <property type="match status" value="1"/>
</dbReference>
<dbReference type="GO" id="GO:0006357">
    <property type="term" value="P:regulation of transcription by RNA polymerase II"/>
    <property type="evidence" value="ECO:0007669"/>
    <property type="project" value="TreeGrafter"/>
</dbReference>
<dbReference type="Pfam" id="PF01853">
    <property type="entry name" value="MOZ_SAS"/>
    <property type="match status" value="1"/>
</dbReference>
<dbReference type="Pfam" id="PF17772">
    <property type="entry name" value="zf-MYST"/>
    <property type="match status" value="1"/>
</dbReference>
<dbReference type="InterPro" id="IPR040706">
    <property type="entry name" value="Zf-MYST"/>
</dbReference>
<feature type="compositionally biased region" description="Acidic residues" evidence="14">
    <location>
        <begin position="565"/>
        <end position="579"/>
    </location>
</feature>